<feature type="compositionally biased region" description="Low complexity" evidence="1">
    <location>
        <begin position="182"/>
        <end position="192"/>
    </location>
</feature>
<gene>
    <name evidence="2" type="ORF">PCOR1329_LOCUS4967</name>
</gene>
<proteinExistence type="predicted"/>
<evidence type="ECO:0000313" key="3">
    <source>
        <dbReference type="Proteomes" id="UP001189429"/>
    </source>
</evidence>
<feature type="non-terminal residue" evidence="2">
    <location>
        <position position="1"/>
    </location>
</feature>
<evidence type="ECO:0000313" key="2">
    <source>
        <dbReference type="EMBL" id="CAK0795248.1"/>
    </source>
</evidence>
<comment type="caution">
    <text evidence="2">The sequence shown here is derived from an EMBL/GenBank/DDBJ whole genome shotgun (WGS) entry which is preliminary data.</text>
</comment>
<name>A0ABN9PUL0_9DINO</name>
<feature type="non-terminal residue" evidence="2">
    <location>
        <position position="205"/>
    </location>
</feature>
<evidence type="ECO:0000256" key="1">
    <source>
        <dbReference type="SAM" id="MobiDB-lite"/>
    </source>
</evidence>
<feature type="compositionally biased region" description="Basic residues" evidence="1">
    <location>
        <begin position="40"/>
        <end position="56"/>
    </location>
</feature>
<reference evidence="2" key="1">
    <citation type="submission" date="2023-10" db="EMBL/GenBank/DDBJ databases">
        <authorList>
            <person name="Chen Y."/>
            <person name="Shah S."/>
            <person name="Dougan E. K."/>
            <person name="Thang M."/>
            <person name="Chan C."/>
        </authorList>
    </citation>
    <scope>NUCLEOTIDE SEQUENCE [LARGE SCALE GENOMIC DNA]</scope>
</reference>
<feature type="region of interest" description="Disordered" evidence="1">
    <location>
        <begin position="130"/>
        <end position="205"/>
    </location>
</feature>
<accession>A0ABN9PUL0</accession>
<feature type="compositionally biased region" description="Basic residues" evidence="1">
    <location>
        <begin position="163"/>
        <end position="181"/>
    </location>
</feature>
<feature type="region of interest" description="Disordered" evidence="1">
    <location>
        <begin position="29"/>
        <end position="89"/>
    </location>
</feature>
<keyword evidence="3" id="KW-1185">Reference proteome</keyword>
<organism evidence="2 3">
    <name type="scientific">Prorocentrum cordatum</name>
    <dbReference type="NCBI Taxonomy" id="2364126"/>
    <lineage>
        <taxon>Eukaryota</taxon>
        <taxon>Sar</taxon>
        <taxon>Alveolata</taxon>
        <taxon>Dinophyceae</taxon>
        <taxon>Prorocentrales</taxon>
        <taxon>Prorocentraceae</taxon>
        <taxon>Prorocentrum</taxon>
    </lineage>
</organism>
<dbReference type="EMBL" id="CAUYUJ010001297">
    <property type="protein sequence ID" value="CAK0795248.1"/>
    <property type="molecule type" value="Genomic_DNA"/>
</dbReference>
<feature type="compositionally biased region" description="Low complexity" evidence="1">
    <location>
        <begin position="29"/>
        <end position="39"/>
    </location>
</feature>
<sequence length="205" mass="22012">GPAVPLRVARRAAAEPLHRQPARLTLRVAAGGRRLAPRAPRLRRARPRRRRRRRCRLAGSLPAASAHAQHAEEPVGRQRGPAPPAHVVQKGRPCRVFVDVSQGVASSGCPPGRRGGSNYHRPEADYVALQGGASGQDPAPEGRRGPEPPAVLPRARVAPGLGQRRRRRSAPQPLLRRHRHPAAGAVAAARVQPGPPARPRRGLPI</sequence>
<dbReference type="Proteomes" id="UP001189429">
    <property type="component" value="Unassembled WGS sequence"/>
</dbReference>
<protein>
    <submittedName>
        <fullName evidence="2">Uncharacterized protein</fullName>
    </submittedName>
</protein>